<dbReference type="RefSeq" id="WP_279299750.1">
    <property type="nucleotide sequence ID" value="NZ_JAOTIF010000032.1"/>
</dbReference>
<dbReference type="GO" id="GO:0003700">
    <property type="term" value="F:DNA-binding transcription factor activity"/>
    <property type="evidence" value="ECO:0007669"/>
    <property type="project" value="InterPro"/>
</dbReference>
<protein>
    <submittedName>
        <fullName evidence="5">Helix-turn-helix domain-containing protein</fullName>
    </submittedName>
</protein>
<dbReference type="SUPFAM" id="SSF46689">
    <property type="entry name" value="Homeodomain-like"/>
    <property type="match status" value="1"/>
</dbReference>
<keyword evidence="6" id="KW-1185">Reference proteome</keyword>
<name>A0A9X2XQ07_9BACT</name>
<dbReference type="PROSITE" id="PS01124">
    <property type="entry name" value="HTH_ARAC_FAMILY_2"/>
    <property type="match status" value="1"/>
</dbReference>
<proteinExistence type="predicted"/>
<evidence type="ECO:0000313" key="6">
    <source>
        <dbReference type="Proteomes" id="UP001155483"/>
    </source>
</evidence>
<evidence type="ECO:0000259" key="4">
    <source>
        <dbReference type="PROSITE" id="PS01124"/>
    </source>
</evidence>
<keyword evidence="3" id="KW-0804">Transcription</keyword>
<dbReference type="Pfam" id="PF12833">
    <property type="entry name" value="HTH_18"/>
    <property type="match status" value="1"/>
</dbReference>
<sequence length="155" mass="18271">MKVQLQTIFRFFRLQKNQYNKQSTIHLSHETVSLVIARMNSIMELEQPYLHVGYSIKNLADELKIPSYQLSAILNRELSKNFNNYINQFRVTYFKELVKNGMANNLNLKGLSEQCGFNNRNSFTAAFKKFTGEKPSEYLRRYLCNHQTSKIDFIN</sequence>
<gene>
    <name evidence="5" type="ORF">OCK74_24555</name>
</gene>
<keyword evidence="2" id="KW-0238">DNA-binding</keyword>
<evidence type="ECO:0000256" key="2">
    <source>
        <dbReference type="ARBA" id="ARBA00023125"/>
    </source>
</evidence>
<feature type="domain" description="HTH araC/xylS-type" evidence="4">
    <location>
        <begin position="40"/>
        <end position="141"/>
    </location>
</feature>
<organism evidence="5 6">
    <name type="scientific">Paraflavisolibacter caeni</name>
    <dbReference type="NCBI Taxonomy" id="2982496"/>
    <lineage>
        <taxon>Bacteria</taxon>
        <taxon>Pseudomonadati</taxon>
        <taxon>Bacteroidota</taxon>
        <taxon>Chitinophagia</taxon>
        <taxon>Chitinophagales</taxon>
        <taxon>Chitinophagaceae</taxon>
        <taxon>Paraflavisolibacter</taxon>
    </lineage>
</organism>
<evidence type="ECO:0000313" key="5">
    <source>
        <dbReference type="EMBL" id="MCU7552314.1"/>
    </source>
</evidence>
<dbReference type="Gene3D" id="1.10.10.60">
    <property type="entry name" value="Homeodomain-like"/>
    <property type="match status" value="2"/>
</dbReference>
<keyword evidence="1" id="KW-0805">Transcription regulation</keyword>
<dbReference type="InterPro" id="IPR009057">
    <property type="entry name" value="Homeodomain-like_sf"/>
</dbReference>
<reference evidence="5" key="2">
    <citation type="submission" date="2023-04" db="EMBL/GenBank/DDBJ databases">
        <title>Paracnuella aquatica gen. nov., sp. nov., a member of the family Chitinophagaceae isolated from a hot spring.</title>
        <authorList>
            <person name="Wang C."/>
        </authorList>
    </citation>
    <scope>NUCLEOTIDE SEQUENCE</scope>
    <source>
        <strain evidence="5">LB-8</strain>
    </source>
</reference>
<dbReference type="InterPro" id="IPR018060">
    <property type="entry name" value="HTH_AraC"/>
</dbReference>
<dbReference type="Proteomes" id="UP001155483">
    <property type="component" value="Unassembled WGS sequence"/>
</dbReference>
<dbReference type="GO" id="GO:0043565">
    <property type="term" value="F:sequence-specific DNA binding"/>
    <property type="evidence" value="ECO:0007669"/>
    <property type="project" value="InterPro"/>
</dbReference>
<comment type="caution">
    <text evidence="5">The sequence shown here is derived from an EMBL/GenBank/DDBJ whole genome shotgun (WGS) entry which is preliminary data.</text>
</comment>
<dbReference type="AlphaFoldDB" id="A0A9X2XQ07"/>
<dbReference type="EMBL" id="JAOTIF010000032">
    <property type="protein sequence ID" value="MCU7552314.1"/>
    <property type="molecule type" value="Genomic_DNA"/>
</dbReference>
<reference evidence="5" key="1">
    <citation type="submission" date="2022-09" db="EMBL/GenBank/DDBJ databases">
        <authorList>
            <person name="Yuan C."/>
            <person name="Ke Z."/>
        </authorList>
    </citation>
    <scope>NUCLEOTIDE SEQUENCE</scope>
    <source>
        <strain evidence="5">LB-8</strain>
    </source>
</reference>
<dbReference type="SMART" id="SM00342">
    <property type="entry name" value="HTH_ARAC"/>
    <property type="match status" value="1"/>
</dbReference>
<dbReference type="PANTHER" id="PTHR43280">
    <property type="entry name" value="ARAC-FAMILY TRANSCRIPTIONAL REGULATOR"/>
    <property type="match status" value="1"/>
</dbReference>
<evidence type="ECO:0000256" key="1">
    <source>
        <dbReference type="ARBA" id="ARBA00023015"/>
    </source>
</evidence>
<accession>A0A9X2XQ07</accession>
<dbReference type="PANTHER" id="PTHR43280:SF29">
    <property type="entry name" value="ARAC-FAMILY TRANSCRIPTIONAL REGULATOR"/>
    <property type="match status" value="1"/>
</dbReference>
<evidence type="ECO:0000256" key="3">
    <source>
        <dbReference type="ARBA" id="ARBA00023163"/>
    </source>
</evidence>